<gene>
    <name evidence="4" type="ORF">SCLAV_5189</name>
</gene>
<dbReference type="EMBL" id="CM000913">
    <property type="protein sequence ID" value="EFG10261.1"/>
    <property type="molecule type" value="Genomic_DNA"/>
</dbReference>
<proteinExistence type="predicted"/>
<dbReference type="OrthoDB" id="4741753at2"/>
<feature type="compositionally biased region" description="Low complexity" evidence="1">
    <location>
        <begin position="391"/>
        <end position="409"/>
    </location>
</feature>
<reference evidence="4 5" key="1">
    <citation type="journal article" date="2010" name="Genome Biol. Evol.">
        <title>The sequence of a 1.8-mb bacterial linear plasmid reveals a rich evolutionary reservoir of secondary metabolic pathways.</title>
        <authorList>
            <person name="Medema M.H."/>
            <person name="Trefzer A."/>
            <person name="Kovalchuk A."/>
            <person name="van den Berg M."/>
            <person name="Mueller U."/>
            <person name="Heijne W."/>
            <person name="Wu L."/>
            <person name="Alam M.T."/>
            <person name="Ronning C.M."/>
            <person name="Nierman W.C."/>
            <person name="Bovenberg R.A.L."/>
            <person name="Breitling R."/>
            <person name="Takano E."/>
        </authorList>
    </citation>
    <scope>NUCLEOTIDE SEQUENCE [LARGE SCALE GENOMIC DNA]</scope>
    <source>
        <strain evidence="5">ATCC 27064 / DSM 738 / JCM 4710 / NBRC 13307 / NCIMB 12785 / NRRL 3585 / VKM Ac-602</strain>
    </source>
</reference>
<evidence type="ECO:0000256" key="1">
    <source>
        <dbReference type="SAM" id="MobiDB-lite"/>
    </source>
</evidence>
<dbReference type="GO" id="GO:0005576">
    <property type="term" value="C:extracellular region"/>
    <property type="evidence" value="ECO:0007669"/>
    <property type="project" value="TreeGrafter"/>
</dbReference>
<dbReference type="PANTHER" id="PTHR33371">
    <property type="entry name" value="INTERMEMBRANE PHOSPHOLIPID TRANSPORT SYSTEM BINDING PROTEIN MLAD-RELATED"/>
    <property type="match status" value="1"/>
</dbReference>
<feature type="domain" description="Mammalian cell entry C-terminal" evidence="3">
    <location>
        <begin position="121"/>
        <end position="301"/>
    </location>
</feature>
<protein>
    <submittedName>
        <fullName evidence="4">Putative Mce family protein</fullName>
    </submittedName>
</protein>
<dbReference type="Pfam" id="PF02470">
    <property type="entry name" value="MlaD"/>
    <property type="match status" value="1"/>
</dbReference>
<dbReference type="InterPro" id="IPR003399">
    <property type="entry name" value="Mce/MlaD"/>
</dbReference>
<sequence>MITPAIRLKNLAFLVIAVLVLGFVGVRYADLGHHIGIRDHYVVRVQLERTGGLFTHSNVTYRGVSVGRVGPLRLTDDGVEAELRIQKSAPPIPADLEAVVANLSAVGEQYIDLRPRGTGGPHLGDGTVIARADTRVPAPVTDLLTGIDDLATSVDLASLRTVVDELGTAFAGRGDDLGALIDSGHAFIRAADKALPVTTRLIADAETVLRTQTEQAASLRAFATGARELGAELKASDRDLRRLLAAAPEAAGQLGGLLDDLEPGLGVVIANLLSPAQIAVTRQRGLEELLVKLPPLTAAGATAVNRREGRVGMSLTFFAPLPCEKGYEGTVERPGDDTSPPRRANTAARCAEHPRTGVNVRGSANVPRGGPVPRPVVPGPLDLPSVERGPDGLAGLLGPVGAAAGEGRR</sequence>
<dbReference type="KEGG" id="sclf:BB341_03045"/>
<evidence type="ECO:0000313" key="5">
    <source>
        <dbReference type="Proteomes" id="UP000002357"/>
    </source>
</evidence>
<accession>E2PY85</accession>
<dbReference type="InterPro" id="IPR005693">
    <property type="entry name" value="Mce"/>
</dbReference>
<dbReference type="AlphaFoldDB" id="E2PY85"/>
<feature type="domain" description="Mce/MlaD" evidence="2">
    <location>
        <begin position="40"/>
        <end position="115"/>
    </location>
</feature>
<dbReference type="InterPro" id="IPR052336">
    <property type="entry name" value="MlaD_Phospholipid_Transporter"/>
</dbReference>
<keyword evidence="5" id="KW-1185">Reference proteome</keyword>
<feature type="region of interest" description="Disordered" evidence="1">
    <location>
        <begin position="354"/>
        <end position="409"/>
    </location>
</feature>
<dbReference type="GeneID" id="93728386"/>
<name>E2PY85_STRCL</name>
<dbReference type="eggNOG" id="COG1463">
    <property type="taxonomic scope" value="Bacteria"/>
</dbReference>
<dbReference type="Pfam" id="PF11887">
    <property type="entry name" value="Mce4_CUP1"/>
    <property type="match status" value="1"/>
</dbReference>
<dbReference type="NCBIfam" id="TIGR00996">
    <property type="entry name" value="Mtu_fam_mce"/>
    <property type="match status" value="1"/>
</dbReference>
<dbReference type="STRING" id="1901.BB341_03045"/>
<dbReference type="Proteomes" id="UP000002357">
    <property type="component" value="Chromosome"/>
</dbReference>
<evidence type="ECO:0000259" key="2">
    <source>
        <dbReference type="Pfam" id="PF02470"/>
    </source>
</evidence>
<dbReference type="RefSeq" id="WP_003962455.1">
    <property type="nucleotide sequence ID" value="NZ_CM000913.1"/>
</dbReference>
<evidence type="ECO:0000313" key="4">
    <source>
        <dbReference type="EMBL" id="EFG10261.1"/>
    </source>
</evidence>
<evidence type="ECO:0000259" key="3">
    <source>
        <dbReference type="Pfam" id="PF11887"/>
    </source>
</evidence>
<dbReference type="InterPro" id="IPR024516">
    <property type="entry name" value="Mce_C"/>
</dbReference>
<dbReference type="PANTHER" id="PTHR33371:SF16">
    <property type="entry name" value="MCE-FAMILY PROTEIN MCE3F"/>
    <property type="match status" value="1"/>
</dbReference>
<organism evidence="4 5">
    <name type="scientific">Streptomyces clavuligerus</name>
    <dbReference type="NCBI Taxonomy" id="1901"/>
    <lineage>
        <taxon>Bacteria</taxon>
        <taxon>Bacillati</taxon>
        <taxon>Actinomycetota</taxon>
        <taxon>Actinomycetes</taxon>
        <taxon>Kitasatosporales</taxon>
        <taxon>Streptomycetaceae</taxon>
        <taxon>Streptomyces</taxon>
    </lineage>
</organism>